<protein>
    <submittedName>
        <fullName evidence="1">Uncharacterized protein</fullName>
    </submittedName>
</protein>
<evidence type="ECO:0000313" key="2">
    <source>
        <dbReference type="Proteomes" id="UP000194236"/>
    </source>
</evidence>
<dbReference type="Gene3D" id="2.30.30.140">
    <property type="match status" value="1"/>
</dbReference>
<dbReference type="EMBL" id="MUJZ01040468">
    <property type="protein sequence ID" value="OTF75766.1"/>
    <property type="molecule type" value="Genomic_DNA"/>
</dbReference>
<comment type="caution">
    <text evidence="1">The sequence shown here is derived from an EMBL/GenBank/DDBJ whole genome shotgun (WGS) entry which is preliminary data.</text>
</comment>
<dbReference type="AlphaFoldDB" id="A0A1Y3B830"/>
<reference evidence="1 2" key="1">
    <citation type="submission" date="2017-03" db="EMBL/GenBank/DDBJ databases">
        <title>Genome Survey of Euroglyphus maynei.</title>
        <authorList>
            <person name="Arlian L.G."/>
            <person name="Morgan M.S."/>
            <person name="Rider S.D."/>
        </authorList>
    </citation>
    <scope>NUCLEOTIDE SEQUENCE [LARGE SCALE GENOMIC DNA]</scope>
    <source>
        <strain evidence="1">Arlian Lab</strain>
        <tissue evidence="1">Whole body</tissue>
    </source>
</reference>
<keyword evidence="2" id="KW-1185">Reference proteome</keyword>
<name>A0A1Y3B830_EURMA</name>
<dbReference type="SUPFAM" id="SSF63748">
    <property type="entry name" value="Tudor/PWWP/MBT"/>
    <property type="match status" value="1"/>
</dbReference>
<organism evidence="1 2">
    <name type="scientific">Euroglyphus maynei</name>
    <name type="common">Mayne's house dust mite</name>
    <dbReference type="NCBI Taxonomy" id="6958"/>
    <lineage>
        <taxon>Eukaryota</taxon>
        <taxon>Metazoa</taxon>
        <taxon>Ecdysozoa</taxon>
        <taxon>Arthropoda</taxon>
        <taxon>Chelicerata</taxon>
        <taxon>Arachnida</taxon>
        <taxon>Acari</taxon>
        <taxon>Acariformes</taxon>
        <taxon>Sarcoptiformes</taxon>
        <taxon>Astigmata</taxon>
        <taxon>Psoroptidia</taxon>
        <taxon>Analgoidea</taxon>
        <taxon>Pyroglyphidae</taxon>
        <taxon>Pyroglyphinae</taxon>
        <taxon>Euroglyphus</taxon>
    </lineage>
</organism>
<dbReference type="Proteomes" id="UP000194236">
    <property type="component" value="Unassembled WGS sequence"/>
</dbReference>
<sequence>MLSELFNEIIPKSNSSEYPCIITKYLSYNELFVYFEKYRDSLAKLSSNMHTYYCDKSFDELIFMEKTNKEQWEKNLFIYHDHQNDLYLRTKIIELFAGRKFLVLFLDLGYEFIADKNDLFLNDNPDFLKLPIQVYG</sequence>
<accession>A0A1Y3B830</accession>
<proteinExistence type="predicted"/>
<gene>
    <name evidence="1" type="ORF">BLA29_000634</name>
</gene>
<evidence type="ECO:0000313" key="1">
    <source>
        <dbReference type="EMBL" id="OTF75766.1"/>
    </source>
</evidence>